<dbReference type="InterPro" id="IPR058792">
    <property type="entry name" value="Beta-barrel_RND_2"/>
</dbReference>
<organism evidence="5 6">
    <name type="scientific">Cupriavidus malaysiensis</name>
    <dbReference type="NCBI Taxonomy" id="367825"/>
    <lineage>
        <taxon>Bacteria</taxon>
        <taxon>Pseudomonadati</taxon>
        <taxon>Pseudomonadota</taxon>
        <taxon>Betaproteobacteria</taxon>
        <taxon>Burkholderiales</taxon>
        <taxon>Burkholderiaceae</taxon>
        <taxon>Cupriavidus</taxon>
    </lineage>
</organism>
<dbReference type="Proteomes" id="UP000177515">
    <property type="component" value="Chromosome 1"/>
</dbReference>
<dbReference type="PANTHER" id="PTHR30469:SF11">
    <property type="entry name" value="BLL4320 PROTEIN"/>
    <property type="match status" value="1"/>
</dbReference>
<evidence type="ECO:0000259" key="3">
    <source>
        <dbReference type="Pfam" id="PF25954"/>
    </source>
</evidence>
<dbReference type="Gene3D" id="1.10.287.470">
    <property type="entry name" value="Helix hairpin bin"/>
    <property type="match status" value="1"/>
</dbReference>
<dbReference type="EMBL" id="CP017754">
    <property type="protein sequence ID" value="AOZ04726.1"/>
    <property type="molecule type" value="Genomic_DNA"/>
</dbReference>
<dbReference type="PANTHER" id="PTHR30469">
    <property type="entry name" value="MULTIDRUG RESISTANCE PROTEIN MDTA"/>
    <property type="match status" value="1"/>
</dbReference>
<feature type="compositionally biased region" description="Pro residues" evidence="2">
    <location>
        <begin position="305"/>
        <end position="318"/>
    </location>
</feature>
<dbReference type="InterPro" id="IPR058647">
    <property type="entry name" value="BSH_CzcB-like"/>
</dbReference>
<dbReference type="SUPFAM" id="SSF111369">
    <property type="entry name" value="HlyD-like secretion proteins"/>
    <property type="match status" value="1"/>
</dbReference>
<gene>
    <name evidence="5" type="ORF">BKK80_01900</name>
</gene>
<sequence length="388" mass="41028">MKKRMAIMLLGVGLLLAALVGFNLFKAYMFKKFMAGNAAPPATVSATRASYQVWQPQLSAVGSLRAVRGVDVTTEIAGLVRQVHFTSGAQARAGQVLVQLNADADVAQLQALQAAAELAQTVYDRDKAQYDIKVIAKATLDADAADLKSKRAQVAQQTATVAKKTIRAPFDGKLGITTLNPGQYLNPGDAIVTLQAIDPIYADFTLPQQDIGQLAVGQAVRAESNAWPGLPFPGRITSINPKVDTATRNVQVEALLDNHDGRLLPGMYATVRIDVGTPQRRLTLPQTAITYNPYGATIFVVQPAPAPRPGEAPPPAPGGKPAAPMPVAQQVFVTVGPTRGDQVAIEKGVAEGTQVVTSGQLKLKNGTRLVIDNSVRPADAPNPAPQEQ</sequence>
<dbReference type="Gene3D" id="2.40.420.20">
    <property type="match status" value="1"/>
</dbReference>
<dbReference type="Pfam" id="PF25954">
    <property type="entry name" value="Beta-barrel_RND_2"/>
    <property type="match status" value="1"/>
</dbReference>
<name>A0ABM6F041_9BURK</name>
<keyword evidence="6" id="KW-1185">Reference proteome</keyword>
<evidence type="ECO:0000313" key="6">
    <source>
        <dbReference type="Proteomes" id="UP000177515"/>
    </source>
</evidence>
<evidence type="ECO:0000256" key="2">
    <source>
        <dbReference type="SAM" id="MobiDB-lite"/>
    </source>
</evidence>
<evidence type="ECO:0000256" key="1">
    <source>
        <dbReference type="ARBA" id="ARBA00009477"/>
    </source>
</evidence>
<dbReference type="RefSeq" id="WP_071068534.1">
    <property type="nucleotide sequence ID" value="NZ_CP017754.1"/>
</dbReference>
<protein>
    <submittedName>
        <fullName evidence="5">Efflux transporter periplasmic adaptor subunit</fullName>
    </submittedName>
</protein>
<comment type="similarity">
    <text evidence="1">Belongs to the membrane fusion protein (MFP) (TC 8.A.1) family.</text>
</comment>
<proteinExistence type="inferred from homology"/>
<feature type="domain" description="CusB-like beta-barrel" evidence="3">
    <location>
        <begin position="203"/>
        <end position="273"/>
    </location>
</feature>
<feature type="region of interest" description="Disordered" evidence="2">
    <location>
        <begin position="305"/>
        <end position="324"/>
    </location>
</feature>
<dbReference type="Pfam" id="PF25973">
    <property type="entry name" value="BSH_CzcB"/>
    <property type="match status" value="1"/>
</dbReference>
<dbReference type="InterPro" id="IPR006143">
    <property type="entry name" value="RND_pump_MFP"/>
</dbReference>
<dbReference type="Gene3D" id="2.40.30.170">
    <property type="match status" value="1"/>
</dbReference>
<dbReference type="Gene3D" id="2.40.50.100">
    <property type="match status" value="1"/>
</dbReference>
<evidence type="ECO:0000259" key="4">
    <source>
        <dbReference type="Pfam" id="PF25973"/>
    </source>
</evidence>
<reference evidence="5 6" key="1">
    <citation type="submission" date="2016-10" db="EMBL/GenBank/DDBJ databases">
        <title>Complete genome sequences of three Cupriavidus strains isolated from various Malaysian environments.</title>
        <authorList>
            <person name="Abdullah A.A.-A."/>
            <person name="Shafie N.A.H."/>
            <person name="Lau N.S."/>
        </authorList>
    </citation>
    <scope>NUCLEOTIDE SEQUENCE [LARGE SCALE GENOMIC DNA]</scope>
    <source>
        <strain evidence="5 6">USMAA1020</strain>
    </source>
</reference>
<accession>A0ABM6F041</accession>
<evidence type="ECO:0000313" key="5">
    <source>
        <dbReference type="EMBL" id="AOZ04726.1"/>
    </source>
</evidence>
<feature type="domain" description="CzcB-like barrel-sandwich hybrid" evidence="4">
    <location>
        <begin position="70"/>
        <end position="193"/>
    </location>
</feature>
<dbReference type="NCBIfam" id="TIGR01730">
    <property type="entry name" value="RND_mfp"/>
    <property type="match status" value="1"/>
</dbReference>